<evidence type="ECO:0000313" key="3">
    <source>
        <dbReference type="Proteomes" id="UP000015105"/>
    </source>
</evidence>
<keyword evidence="3" id="KW-1185">Reference proteome</keyword>
<dbReference type="EnsemblPlants" id="AET7Gv21362600.21">
    <property type="protein sequence ID" value="AET7Gv21362600.21"/>
    <property type="gene ID" value="AET7Gv21362600"/>
</dbReference>
<reference evidence="3" key="1">
    <citation type="journal article" date="2014" name="Science">
        <title>Ancient hybridizations among the ancestral genomes of bread wheat.</title>
        <authorList>
            <consortium name="International Wheat Genome Sequencing Consortium,"/>
            <person name="Marcussen T."/>
            <person name="Sandve S.R."/>
            <person name="Heier L."/>
            <person name="Spannagl M."/>
            <person name="Pfeifer M."/>
            <person name="Jakobsen K.S."/>
            <person name="Wulff B.B."/>
            <person name="Steuernagel B."/>
            <person name="Mayer K.F."/>
            <person name="Olsen O.A."/>
        </authorList>
    </citation>
    <scope>NUCLEOTIDE SEQUENCE [LARGE SCALE GENOMIC DNA]</scope>
    <source>
        <strain evidence="3">cv. AL8/78</strain>
    </source>
</reference>
<dbReference type="Proteomes" id="UP000015105">
    <property type="component" value="Chromosome 7D"/>
</dbReference>
<accession>A0A453TEI0</accession>
<reference evidence="2" key="3">
    <citation type="journal article" date="2017" name="Nature">
        <title>Genome sequence of the progenitor of the wheat D genome Aegilops tauschii.</title>
        <authorList>
            <person name="Luo M.C."/>
            <person name="Gu Y.Q."/>
            <person name="Puiu D."/>
            <person name="Wang H."/>
            <person name="Twardziok S.O."/>
            <person name="Deal K.R."/>
            <person name="Huo N."/>
            <person name="Zhu T."/>
            <person name="Wang L."/>
            <person name="Wang Y."/>
            <person name="McGuire P.E."/>
            <person name="Liu S."/>
            <person name="Long H."/>
            <person name="Ramasamy R.K."/>
            <person name="Rodriguez J.C."/>
            <person name="Van S.L."/>
            <person name="Yuan L."/>
            <person name="Wang Z."/>
            <person name="Xia Z."/>
            <person name="Xiao L."/>
            <person name="Anderson O.D."/>
            <person name="Ouyang S."/>
            <person name="Liang Y."/>
            <person name="Zimin A.V."/>
            <person name="Pertea G."/>
            <person name="Qi P."/>
            <person name="Bennetzen J.L."/>
            <person name="Dai X."/>
            <person name="Dawson M.W."/>
            <person name="Muller H.G."/>
            <person name="Kugler K."/>
            <person name="Rivarola-Duarte L."/>
            <person name="Spannagl M."/>
            <person name="Mayer K.F.X."/>
            <person name="Lu F.H."/>
            <person name="Bevan M.W."/>
            <person name="Leroy P."/>
            <person name="Li P."/>
            <person name="You F.M."/>
            <person name="Sun Q."/>
            <person name="Liu Z."/>
            <person name="Lyons E."/>
            <person name="Wicker T."/>
            <person name="Salzberg S.L."/>
            <person name="Devos K.M."/>
            <person name="Dvorak J."/>
        </authorList>
    </citation>
    <scope>NUCLEOTIDE SEQUENCE [LARGE SCALE GENOMIC DNA]</scope>
    <source>
        <strain evidence="2">cv. AL8/78</strain>
    </source>
</reference>
<reference evidence="2" key="5">
    <citation type="journal article" date="2021" name="G3 (Bethesda)">
        <title>Aegilops tauschii genome assembly Aet v5.0 features greater sequence contiguity and improved annotation.</title>
        <authorList>
            <person name="Wang L."/>
            <person name="Zhu T."/>
            <person name="Rodriguez J.C."/>
            <person name="Deal K.R."/>
            <person name="Dubcovsky J."/>
            <person name="McGuire P.E."/>
            <person name="Lux T."/>
            <person name="Spannagl M."/>
            <person name="Mayer K.F.X."/>
            <person name="Baldrich P."/>
            <person name="Meyers B.C."/>
            <person name="Huo N."/>
            <person name="Gu Y.Q."/>
            <person name="Zhou H."/>
            <person name="Devos K.M."/>
            <person name="Bennetzen J.L."/>
            <person name="Unver T."/>
            <person name="Budak H."/>
            <person name="Gulick P.J."/>
            <person name="Galiba G."/>
            <person name="Kalapos B."/>
            <person name="Nelson D.R."/>
            <person name="Li P."/>
            <person name="You F.M."/>
            <person name="Luo M.C."/>
            <person name="Dvorak J."/>
        </authorList>
    </citation>
    <scope>NUCLEOTIDE SEQUENCE [LARGE SCALE GENOMIC DNA]</scope>
    <source>
        <strain evidence="2">cv. AL8/78</strain>
    </source>
</reference>
<dbReference type="AlphaFoldDB" id="A0A453TEI0"/>
<dbReference type="Gramene" id="AET7Gv21362600.21">
    <property type="protein sequence ID" value="AET7Gv21362600.21"/>
    <property type="gene ID" value="AET7Gv21362600"/>
</dbReference>
<feature type="chain" id="PRO_5019338557" evidence="1">
    <location>
        <begin position="25"/>
        <end position="75"/>
    </location>
</feature>
<evidence type="ECO:0000313" key="2">
    <source>
        <dbReference type="EnsemblPlants" id="AET7Gv21362600.21"/>
    </source>
</evidence>
<name>A0A453TEI0_AEGTS</name>
<reference evidence="3" key="2">
    <citation type="journal article" date="2017" name="Nat. Plants">
        <title>The Aegilops tauschii genome reveals multiple impacts of transposons.</title>
        <authorList>
            <person name="Zhao G."/>
            <person name="Zou C."/>
            <person name="Li K."/>
            <person name="Wang K."/>
            <person name="Li T."/>
            <person name="Gao L."/>
            <person name="Zhang X."/>
            <person name="Wang H."/>
            <person name="Yang Z."/>
            <person name="Liu X."/>
            <person name="Jiang W."/>
            <person name="Mao L."/>
            <person name="Kong X."/>
            <person name="Jiao Y."/>
            <person name="Jia J."/>
        </authorList>
    </citation>
    <scope>NUCLEOTIDE SEQUENCE [LARGE SCALE GENOMIC DNA]</scope>
    <source>
        <strain evidence="3">cv. AL8/78</strain>
    </source>
</reference>
<keyword evidence="1" id="KW-0732">Signal</keyword>
<reference evidence="2" key="4">
    <citation type="submission" date="2019-03" db="UniProtKB">
        <authorList>
            <consortium name="EnsemblPlants"/>
        </authorList>
    </citation>
    <scope>IDENTIFICATION</scope>
</reference>
<feature type="signal peptide" evidence="1">
    <location>
        <begin position="1"/>
        <end position="24"/>
    </location>
</feature>
<evidence type="ECO:0000256" key="1">
    <source>
        <dbReference type="SAM" id="SignalP"/>
    </source>
</evidence>
<sequence length="75" mass="8377">GCRSHAGCRHIPRLSLFLLPPVAGCMYAKGTTSTYRMRAWQPLLLPATTFFRQQQQTKTTTPTLLLLPASSEQTQ</sequence>
<protein>
    <submittedName>
        <fullName evidence="2">Uncharacterized protein</fullName>
    </submittedName>
</protein>
<organism evidence="2 3">
    <name type="scientific">Aegilops tauschii subsp. strangulata</name>
    <name type="common">Goatgrass</name>
    <dbReference type="NCBI Taxonomy" id="200361"/>
    <lineage>
        <taxon>Eukaryota</taxon>
        <taxon>Viridiplantae</taxon>
        <taxon>Streptophyta</taxon>
        <taxon>Embryophyta</taxon>
        <taxon>Tracheophyta</taxon>
        <taxon>Spermatophyta</taxon>
        <taxon>Magnoliopsida</taxon>
        <taxon>Liliopsida</taxon>
        <taxon>Poales</taxon>
        <taxon>Poaceae</taxon>
        <taxon>BOP clade</taxon>
        <taxon>Pooideae</taxon>
        <taxon>Triticodae</taxon>
        <taxon>Triticeae</taxon>
        <taxon>Triticinae</taxon>
        <taxon>Aegilops</taxon>
    </lineage>
</organism>
<proteinExistence type="predicted"/>